<dbReference type="InterPro" id="IPR029063">
    <property type="entry name" value="SAM-dependent_MTases_sf"/>
</dbReference>
<name>A0ABQ2AS22_9MICC</name>
<keyword evidence="2" id="KW-1185">Reference proteome</keyword>
<dbReference type="Gene3D" id="3.40.50.150">
    <property type="entry name" value="Vaccinia Virus protein VP39"/>
    <property type="match status" value="1"/>
</dbReference>
<accession>A0ABQ2AS22</accession>
<reference evidence="2" key="1">
    <citation type="journal article" date="2019" name="Int. J. Syst. Evol. Microbiol.">
        <title>The Global Catalogue of Microorganisms (GCM) 10K type strain sequencing project: providing services to taxonomists for standard genome sequencing and annotation.</title>
        <authorList>
            <consortium name="The Broad Institute Genomics Platform"/>
            <consortium name="The Broad Institute Genome Sequencing Center for Infectious Disease"/>
            <person name="Wu L."/>
            <person name="Ma J."/>
        </authorList>
    </citation>
    <scope>NUCLEOTIDE SEQUENCE [LARGE SCALE GENOMIC DNA]</scope>
    <source>
        <strain evidence="2">CGMCC 1.12778</strain>
    </source>
</reference>
<gene>
    <name evidence="1" type="ORF">GCM10007170_18400</name>
</gene>
<dbReference type="SUPFAM" id="SSF53335">
    <property type="entry name" value="S-adenosyl-L-methionine-dependent methyltransferases"/>
    <property type="match status" value="1"/>
</dbReference>
<dbReference type="EMBL" id="BMFW01000006">
    <property type="protein sequence ID" value="GGH94668.1"/>
    <property type="molecule type" value="Genomic_DNA"/>
</dbReference>
<organism evidence="1 2">
    <name type="scientific">Arthrobacter liuii</name>
    <dbReference type="NCBI Taxonomy" id="1476996"/>
    <lineage>
        <taxon>Bacteria</taxon>
        <taxon>Bacillati</taxon>
        <taxon>Actinomycetota</taxon>
        <taxon>Actinomycetes</taxon>
        <taxon>Micrococcales</taxon>
        <taxon>Micrococcaceae</taxon>
        <taxon>Arthrobacter</taxon>
    </lineage>
</organism>
<proteinExistence type="predicted"/>
<comment type="caution">
    <text evidence="1">The sequence shown here is derived from an EMBL/GenBank/DDBJ whole genome shotgun (WGS) entry which is preliminary data.</text>
</comment>
<evidence type="ECO:0000313" key="2">
    <source>
        <dbReference type="Proteomes" id="UP000643279"/>
    </source>
</evidence>
<evidence type="ECO:0008006" key="3">
    <source>
        <dbReference type="Google" id="ProtNLM"/>
    </source>
</evidence>
<protein>
    <recommendedName>
        <fullName evidence="3">Methyltransferase domain-containing protein</fullName>
    </recommendedName>
</protein>
<evidence type="ECO:0000313" key="1">
    <source>
        <dbReference type="EMBL" id="GGH94668.1"/>
    </source>
</evidence>
<dbReference type="Proteomes" id="UP000643279">
    <property type="component" value="Unassembled WGS sequence"/>
</dbReference>
<sequence>MNHVGDPRAAVTELMRVCRPDGAVSVTIWPSELSAINKLWADVVEASGAVVPDQQRLPADKDFDRTEAGLHELLVRAGLDSVQTDTLDWDFTIDAEDLWAGPAGGVGGIGMIVTSQTPEMQSAMRQEYLRLVAPLIQGGKVVLLAVALLGVGKAPESGVPDAA</sequence>